<organism evidence="2 3">
    <name type="scientific">Roseibacillus persicicus</name>
    <dbReference type="NCBI Taxonomy" id="454148"/>
    <lineage>
        <taxon>Bacteria</taxon>
        <taxon>Pseudomonadati</taxon>
        <taxon>Verrucomicrobiota</taxon>
        <taxon>Verrucomicrobiia</taxon>
        <taxon>Verrucomicrobiales</taxon>
        <taxon>Verrucomicrobiaceae</taxon>
        <taxon>Roseibacillus</taxon>
    </lineage>
</organism>
<proteinExistence type="predicted"/>
<reference evidence="2" key="1">
    <citation type="journal article" date="2014" name="Int. J. Syst. Evol. Microbiol.">
        <title>Complete genome sequence of Corynebacterium casei LMG S-19264T (=DSM 44701T), isolated from a smear-ripened cheese.</title>
        <authorList>
            <consortium name="US DOE Joint Genome Institute (JGI-PGF)"/>
            <person name="Walter F."/>
            <person name="Albersmeier A."/>
            <person name="Kalinowski J."/>
            <person name="Ruckert C."/>
        </authorList>
    </citation>
    <scope>NUCLEOTIDE SEQUENCE</scope>
    <source>
        <strain evidence="2">KCTC 12988</strain>
    </source>
</reference>
<evidence type="ECO:0008006" key="4">
    <source>
        <dbReference type="Google" id="ProtNLM"/>
    </source>
</evidence>
<gene>
    <name evidence="2" type="ORF">GCM10007100_09600</name>
</gene>
<accession>A0A918TFU0</accession>
<keyword evidence="3" id="KW-1185">Reference proteome</keyword>
<dbReference type="Pfam" id="PF10504">
    <property type="entry name" value="DUF2452"/>
    <property type="match status" value="1"/>
</dbReference>
<name>A0A918TFU0_9BACT</name>
<comment type="caution">
    <text evidence="2">The sequence shown here is derived from an EMBL/GenBank/DDBJ whole genome shotgun (WGS) entry which is preliminary data.</text>
</comment>
<dbReference type="EMBL" id="BMXI01000003">
    <property type="protein sequence ID" value="GHC46148.1"/>
    <property type="molecule type" value="Genomic_DNA"/>
</dbReference>
<dbReference type="InterPro" id="IPR019534">
    <property type="entry name" value="DUF2452"/>
</dbReference>
<dbReference type="RefSeq" id="WP_189567839.1">
    <property type="nucleotide sequence ID" value="NZ_BMXI01000003.1"/>
</dbReference>
<evidence type="ECO:0000313" key="2">
    <source>
        <dbReference type="EMBL" id="GHC46148.1"/>
    </source>
</evidence>
<sequence>MKNQEDSLAEITGIGTDEKPSGAFLPYPTSTLSPSIVPNDLTSFKSRGVSQVERDLQQKLVEIREQYVSAITHFNWNKLAYEADINFEPVVGQTYYLYEARGRNLLSMISPDQWFQKHLASLRLNYDRQFILEELGEGIEERELFGTTDEA</sequence>
<protein>
    <recommendedName>
        <fullName evidence="4">GTP-binding protein</fullName>
    </recommendedName>
</protein>
<dbReference type="AlphaFoldDB" id="A0A918TFU0"/>
<feature type="region of interest" description="Disordered" evidence="1">
    <location>
        <begin position="1"/>
        <end position="22"/>
    </location>
</feature>
<evidence type="ECO:0000313" key="3">
    <source>
        <dbReference type="Proteomes" id="UP000644507"/>
    </source>
</evidence>
<evidence type="ECO:0000256" key="1">
    <source>
        <dbReference type="SAM" id="MobiDB-lite"/>
    </source>
</evidence>
<dbReference type="Proteomes" id="UP000644507">
    <property type="component" value="Unassembled WGS sequence"/>
</dbReference>
<reference evidence="2" key="2">
    <citation type="submission" date="2020-09" db="EMBL/GenBank/DDBJ databases">
        <authorList>
            <person name="Sun Q."/>
            <person name="Kim S."/>
        </authorList>
    </citation>
    <scope>NUCLEOTIDE SEQUENCE</scope>
    <source>
        <strain evidence="2">KCTC 12988</strain>
    </source>
</reference>